<dbReference type="Pfam" id="PF00583">
    <property type="entry name" value="Acetyltransf_1"/>
    <property type="match status" value="1"/>
</dbReference>
<dbReference type="PROSITE" id="PS51186">
    <property type="entry name" value="GNAT"/>
    <property type="match status" value="1"/>
</dbReference>
<reference evidence="2 3" key="1">
    <citation type="submission" date="2018-09" db="EMBL/GenBank/DDBJ databases">
        <title>The draft genome of Acinetobacter spp. strains.</title>
        <authorList>
            <person name="Qin J."/>
            <person name="Feng Y."/>
            <person name="Zong Z."/>
        </authorList>
    </citation>
    <scope>NUCLEOTIDE SEQUENCE [LARGE SCALE GENOMIC DNA]</scope>
    <source>
        <strain evidence="2 3">WCHAc060115</strain>
    </source>
</reference>
<dbReference type="GO" id="GO:0016747">
    <property type="term" value="F:acyltransferase activity, transferring groups other than amino-acyl groups"/>
    <property type="evidence" value="ECO:0007669"/>
    <property type="project" value="InterPro"/>
</dbReference>
<comment type="caution">
    <text evidence="2">The sequence shown here is derived from an EMBL/GenBank/DDBJ whole genome shotgun (WGS) entry which is preliminary data.</text>
</comment>
<dbReference type="InterPro" id="IPR016181">
    <property type="entry name" value="Acyl_CoA_acyltransferase"/>
</dbReference>
<organism evidence="2 3">
    <name type="scientific">Acinetobacter rongchengensis</name>
    <dbReference type="NCBI Taxonomy" id="2419601"/>
    <lineage>
        <taxon>Bacteria</taxon>
        <taxon>Pseudomonadati</taxon>
        <taxon>Pseudomonadota</taxon>
        <taxon>Gammaproteobacteria</taxon>
        <taxon>Moraxellales</taxon>
        <taxon>Moraxellaceae</taxon>
        <taxon>Acinetobacter</taxon>
    </lineage>
</organism>
<feature type="domain" description="N-acetyltransferase" evidence="1">
    <location>
        <begin position="3"/>
        <end position="155"/>
    </location>
</feature>
<sequence>MDILIQQVDQLPSQIQDLVIASEKEGFHFIQKLVDEFQQGTNQFNRYGEFLLVAFDGQKLVACGGLNIQMSDDEEANKAEAKYKIGRVRRFYVLPEYRRSGLARKLLQELEKRAKPNFSALCLFTGTKVAAQFYQKQNYVFVENHSNYNYFKYLI</sequence>
<evidence type="ECO:0000313" key="3">
    <source>
        <dbReference type="Proteomes" id="UP000280405"/>
    </source>
</evidence>
<dbReference type="Proteomes" id="UP000280405">
    <property type="component" value="Unassembled WGS sequence"/>
</dbReference>
<accession>A0A3A8FDF7</accession>
<dbReference type="RefSeq" id="WP_120383535.1">
    <property type="nucleotide sequence ID" value="NZ_RAXT01000009.1"/>
</dbReference>
<dbReference type="EMBL" id="RAXT01000009">
    <property type="protein sequence ID" value="RKG38773.1"/>
    <property type="molecule type" value="Genomic_DNA"/>
</dbReference>
<gene>
    <name evidence="2" type="ORF">D7V20_06680</name>
</gene>
<dbReference type="SUPFAM" id="SSF55729">
    <property type="entry name" value="Acyl-CoA N-acyltransferases (Nat)"/>
    <property type="match status" value="1"/>
</dbReference>
<keyword evidence="2" id="KW-0808">Transferase</keyword>
<keyword evidence="3" id="KW-1185">Reference proteome</keyword>
<dbReference type="Gene3D" id="3.40.630.30">
    <property type="match status" value="1"/>
</dbReference>
<evidence type="ECO:0000313" key="2">
    <source>
        <dbReference type="EMBL" id="RKG38773.1"/>
    </source>
</evidence>
<protein>
    <submittedName>
        <fullName evidence="2">N-acetyltransferase</fullName>
    </submittedName>
</protein>
<dbReference type="InterPro" id="IPR000182">
    <property type="entry name" value="GNAT_dom"/>
</dbReference>
<dbReference type="AlphaFoldDB" id="A0A3A8FDF7"/>
<name>A0A3A8FDF7_9GAMM</name>
<evidence type="ECO:0000259" key="1">
    <source>
        <dbReference type="PROSITE" id="PS51186"/>
    </source>
</evidence>
<proteinExistence type="predicted"/>
<dbReference type="CDD" id="cd04301">
    <property type="entry name" value="NAT_SF"/>
    <property type="match status" value="1"/>
</dbReference>
<dbReference type="OrthoDB" id="9815041at2"/>